<keyword evidence="2" id="KW-0808">Transferase</keyword>
<keyword evidence="2" id="KW-0418">Kinase</keyword>
<dbReference type="InterPro" id="IPR011009">
    <property type="entry name" value="Kinase-like_dom_sf"/>
</dbReference>
<dbReference type="SUPFAM" id="SSF56112">
    <property type="entry name" value="Protein kinase-like (PK-like)"/>
    <property type="match status" value="1"/>
</dbReference>
<protein>
    <submittedName>
        <fullName evidence="2">Protein kinase, putative</fullName>
    </submittedName>
</protein>
<feature type="compositionally biased region" description="Polar residues" evidence="1">
    <location>
        <begin position="1"/>
        <end position="15"/>
    </location>
</feature>
<gene>
    <name evidence="2" type="ORF">BSAL_65520</name>
</gene>
<feature type="compositionally biased region" description="Low complexity" evidence="1">
    <location>
        <begin position="88"/>
        <end position="100"/>
    </location>
</feature>
<sequence>MPTIENWSPQSSASHPRQHGSPGVLDSGSRRMYSSTNNLIQSPESSASFITFRRGGSLTNSQRAASQHSQQVAPTSILQHTVVPNMQSSSSAVRGSSTSSGKLLHGDGSVSSVDTVEMVQVLLQSSLQVGGNGAVRFSPIVAAETSNSGLHPLSGSLEAPMAPLYSSTPTASNIQQSPWTVLTTSGSVIAPKGKLHSDEQYRCVDNDNDDLVVYRGMILLGWLQVLKLLGTGTFGQVFLCRDLRQLHPFHPPEDDVANGFFGESSSINSANSLRTARRLAASAQGAADTSHQPDWGGEDFQYFQCAGTFLPDGDLKQWPQSPRLVAVKVVKAIPSYELQSTLEAEILVRASEASIASGHSPNLHMSHPLCHLDGVNLTSTVNTSSS</sequence>
<feature type="region of interest" description="Disordered" evidence="1">
    <location>
        <begin position="1"/>
        <end position="31"/>
    </location>
</feature>
<dbReference type="Gene3D" id="3.30.200.20">
    <property type="entry name" value="Phosphorylase Kinase, domain 1"/>
    <property type="match status" value="1"/>
</dbReference>
<feature type="non-terminal residue" evidence="2">
    <location>
        <position position="386"/>
    </location>
</feature>
<dbReference type="VEuPathDB" id="TriTrypDB:BSAL_65520"/>
<name>A0A0S4IUX0_BODSA</name>
<dbReference type="EMBL" id="CYKH01000398">
    <property type="protein sequence ID" value="CUF75808.1"/>
    <property type="molecule type" value="Genomic_DNA"/>
</dbReference>
<dbReference type="AlphaFoldDB" id="A0A0S4IUX0"/>
<feature type="region of interest" description="Disordered" evidence="1">
    <location>
        <begin position="86"/>
        <end position="106"/>
    </location>
</feature>
<proteinExistence type="predicted"/>
<dbReference type="GO" id="GO:0016301">
    <property type="term" value="F:kinase activity"/>
    <property type="evidence" value="ECO:0007669"/>
    <property type="project" value="UniProtKB-KW"/>
</dbReference>
<keyword evidence="3" id="KW-1185">Reference proteome</keyword>
<organism evidence="2 3">
    <name type="scientific">Bodo saltans</name>
    <name type="common">Flagellated protozoan</name>
    <dbReference type="NCBI Taxonomy" id="75058"/>
    <lineage>
        <taxon>Eukaryota</taxon>
        <taxon>Discoba</taxon>
        <taxon>Euglenozoa</taxon>
        <taxon>Kinetoplastea</taxon>
        <taxon>Metakinetoplastina</taxon>
        <taxon>Eubodonida</taxon>
        <taxon>Bodonidae</taxon>
        <taxon>Bodo</taxon>
    </lineage>
</organism>
<evidence type="ECO:0000313" key="3">
    <source>
        <dbReference type="Proteomes" id="UP000051952"/>
    </source>
</evidence>
<dbReference type="Proteomes" id="UP000051952">
    <property type="component" value="Unassembled WGS sequence"/>
</dbReference>
<reference evidence="3" key="1">
    <citation type="submission" date="2015-09" db="EMBL/GenBank/DDBJ databases">
        <authorList>
            <consortium name="Pathogen Informatics"/>
        </authorList>
    </citation>
    <scope>NUCLEOTIDE SEQUENCE [LARGE SCALE GENOMIC DNA]</scope>
    <source>
        <strain evidence="3">Lake Konstanz</strain>
    </source>
</reference>
<dbReference type="OrthoDB" id="5979581at2759"/>
<accession>A0A0S4IUX0</accession>
<evidence type="ECO:0000313" key="2">
    <source>
        <dbReference type="EMBL" id="CUF75808.1"/>
    </source>
</evidence>
<evidence type="ECO:0000256" key="1">
    <source>
        <dbReference type="SAM" id="MobiDB-lite"/>
    </source>
</evidence>